<dbReference type="SUPFAM" id="SSF56655">
    <property type="entry name" value="Carbohydrate phosphatase"/>
    <property type="match status" value="1"/>
</dbReference>
<dbReference type="GO" id="GO:0046872">
    <property type="term" value="F:metal ion binding"/>
    <property type="evidence" value="ECO:0007669"/>
    <property type="project" value="UniProtKB-KW"/>
</dbReference>
<dbReference type="GO" id="GO:0005829">
    <property type="term" value="C:cytosol"/>
    <property type="evidence" value="ECO:0007669"/>
    <property type="project" value="TreeGrafter"/>
</dbReference>
<dbReference type="EC" id="3.1.3.11" evidence="3"/>
<dbReference type="GO" id="GO:0030388">
    <property type="term" value="P:fructose 1,6-bisphosphate metabolic process"/>
    <property type="evidence" value="ECO:0007669"/>
    <property type="project" value="TreeGrafter"/>
</dbReference>
<evidence type="ECO:0000256" key="6">
    <source>
        <dbReference type="ARBA" id="ARBA00023211"/>
    </source>
</evidence>
<evidence type="ECO:0000256" key="4">
    <source>
        <dbReference type="ARBA" id="ARBA00022723"/>
    </source>
</evidence>
<dbReference type="Proteomes" id="UP000094378">
    <property type="component" value="Chromosome"/>
</dbReference>
<keyword evidence="5" id="KW-0378">Hydrolase</keyword>
<dbReference type="InterPro" id="IPR004464">
    <property type="entry name" value="FBPase_class-2/SBPase"/>
</dbReference>
<dbReference type="AlphaFoldDB" id="A0A1B3SJU5"/>
<dbReference type="GO" id="GO:0006071">
    <property type="term" value="P:glycerol metabolic process"/>
    <property type="evidence" value="ECO:0007669"/>
    <property type="project" value="InterPro"/>
</dbReference>
<sequence length="339" mass="37816">MNKDTVLLRAVEVAAIATYKYIGKKDKNEIDQAAVEAIEIMLKNEKGFKLRVVNGEGELDNAPMLFVGQILGDTNNPDAPTFDASVDPVEGTYPSAYNFAGSVSAISISKQNTMLQIPEMYMEKFFVSDSFLNCIDLKLGILENIKSMQTWANKKDLKGIILDKPRHQKVIQDLIELGVIVRTIQDGDVLAAIDVVNGEADFVYGIGGAPEGCLMASLAISSGCKMQCRLVPYKDIWPNEAETSQRFQKEKAWVDKHKIDFETILEDIDLVADNRTRFFAAGITAGGSLKPINYKDGKFFVSAFMSSHCIVRNVQSVYDVKKVNELKPEIKFLFDKYKR</sequence>
<organism evidence="9 10">
    <name type="scientific">Spiroplasma helicoides</name>
    <dbReference type="NCBI Taxonomy" id="216938"/>
    <lineage>
        <taxon>Bacteria</taxon>
        <taxon>Bacillati</taxon>
        <taxon>Mycoplasmatota</taxon>
        <taxon>Mollicutes</taxon>
        <taxon>Entomoplasmatales</taxon>
        <taxon>Spiroplasmataceae</taxon>
        <taxon>Spiroplasma</taxon>
    </lineage>
</organism>
<keyword evidence="4" id="KW-0479">Metal-binding</keyword>
<comment type="catalytic activity">
    <reaction evidence="1">
        <text>beta-D-fructose 1,6-bisphosphate + H2O = beta-D-fructose 6-phosphate + phosphate</text>
        <dbReference type="Rhea" id="RHEA:11064"/>
        <dbReference type="ChEBI" id="CHEBI:15377"/>
        <dbReference type="ChEBI" id="CHEBI:32966"/>
        <dbReference type="ChEBI" id="CHEBI:43474"/>
        <dbReference type="ChEBI" id="CHEBI:57634"/>
        <dbReference type="EC" id="3.1.3.11"/>
    </reaction>
</comment>
<proteinExistence type="inferred from homology"/>
<dbReference type="STRING" id="216938.SHELI_v1c02470"/>
<dbReference type="PATRIC" id="fig|216938.3.peg.249"/>
<dbReference type="EMBL" id="CP017015">
    <property type="protein sequence ID" value="AOG60202.1"/>
    <property type="molecule type" value="Genomic_DNA"/>
</dbReference>
<evidence type="ECO:0000256" key="2">
    <source>
        <dbReference type="ARBA" id="ARBA00008989"/>
    </source>
</evidence>
<dbReference type="KEGG" id="shj:SHELI_v1c02470"/>
<dbReference type="PANTHER" id="PTHR30447:SF0">
    <property type="entry name" value="FRUCTOSE-1,6-BISPHOSPHATASE 1 CLASS 2-RELATED"/>
    <property type="match status" value="1"/>
</dbReference>
<evidence type="ECO:0000256" key="5">
    <source>
        <dbReference type="ARBA" id="ARBA00022801"/>
    </source>
</evidence>
<keyword evidence="7" id="KW-0119">Carbohydrate metabolism</keyword>
<dbReference type="GO" id="GO:0042132">
    <property type="term" value="F:fructose 1,6-bisphosphate 1-phosphatase activity"/>
    <property type="evidence" value="ECO:0007669"/>
    <property type="project" value="UniProtKB-EC"/>
</dbReference>
<dbReference type="Gene3D" id="3.30.540.10">
    <property type="entry name" value="Fructose-1,6-Bisphosphatase, subunit A, domain 1"/>
    <property type="match status" value="1"/>
</dbReference>
<reference evidence="9 10" key="1">
    <citation type="submission" date="2016-08" db="EMBL/GenBank/DDBJ databases">
        <title>Complete genome sequence of Spiroplasma helicoides TABS-2 (DSM 22551).</title>
        <authorList>
            <person name="Shen W.-Y."/>
            <person name="Lo W.-S."/>
            <person name="Lai Y.-C."/>
            <person name="Kuo C.-H."/>
        </authorList>
    </citation>
    <scope>NUCLEOTIDE SEQUENCE [LARGE SCALE GENOMIC DNA]</scope>
    <source>
        <strain evidence="9 10">TABS-2</strain>
    </source>
</reference>
<dbReference type="Pfam" id="PF03320">
    <property type="entry name" value="FBPase_glpX"/>
    <property type="match status" value="1"/>
</dbReference>
<dbReference type="OrthoDB" id="9779353at2"/>
<evidence type="ECO:0000256" key="8">
    <source>
        <dbReference type="ARBA" id="ARBA00024331"/>
    </source>
</evidence>
<evidence type="ECO:0000256" key="7">
    <source>
        <dbReference type="ARBA" id="ARBA00023277"/>
    </source>
</evidence>
<keyword evidence="6" id="KW-0464">Manganese</keyword>
<dbReference type="Gene3D" id="3.40.190.90">
    <property type="match status" value="1"/>
</dbReference>
<keyword evidence="10" id="KW-1185">Reference proteome</keyword>
<comment type="similarity">
    <text evidence="2">Belongs to the FBPase class 2 family.</text>
</comment>
<protein>
    <recommendedName>
        <fullName evidence="3">fructose-bisphosphatase</fullName>
        <ecNumber evidence="3">3.1.3.11</ecNumber>
    </recommendedName>
</protein>
<evidence type="ECO:0000313" key="10">
    <source>
        <dbReference type="Proteomes" id="UP000094378"/>
    </source>
</evidence>
<dbReference type="RefSeq" id="WP_069115983.1">
    <property type="nucleotide sequence ID" value="NZ_CP017015.1"/>
</dbReference>
<evidence type="ECO:0000313" key="9">
    <source>
        <dbReference type="EMBL" id="AOG60202.1"/>
    </source>
</evidence>
<gene>
    <name evidence="9" type="primary">glpX</name>
    <name evidence="9" type="ORF">SHELI_v1c02470</name>
</gene>
<dbReference type="GO" id="GO:0006094">
    <property type="term" value="P:gluconeogenesis"/>
    <property type="evidence" value="ECO:0007669"/>
    <property type="project" value="InterPro"/>
</dbReference>
<evidence type="ECO:0000256" key="3">
    <source>
        <dbReference type="ARBA" id="ARBA00013093"/>
    </source>
</evidence>
<accession>A0A1B3SJU5</accession>
<dbReference type="PANTHER" id="PTHR30447">
    <property type="entry name" value="FRUCTOSE-1,6-BISPHOSPHATASE CLASS 2"/>
    <property type="match status" value="1"/>
</dbReference>
<comment type="pathway">
    <text evidence="8">Carbohydrate biosynthesis.</text>
</comment>
<name>A0A1B3SJU5_9MOLU</name>
<evidence type="ECO:0000256" key="1">
    <source>
        <dbReference type="ARBA" id="ARBA00001273"/>
    </source>
</evidence>